<gene>
    <name evidence="1" type="ORF">PXEA_LOCUS15321</name>
</gene>
<protein>
    <submittedName>
        <fullName evidence="1">Uncharacterized protein</fullName>
    </submittedName>
</protein>
<evidence type="ECO:0000313" key="1">
    <source>
        <dbReference type="EMBL" id="VEL21881.1"/>
    </source>
</evidence>
<evidence type="ECO:0000313" key="2">
    <source>
        <dbReference type="Proteomes" id="UP000784294"/>
    </source>
</evidence>
<name>A0A3S5BWN1_9PLAT</name>
<sequence>MPFIGIVDPPPSPNLTLTKDLSIGRQSYPQNYPSVLILNENLDRFGGDLENHTFSPADSYRLNVTKGPDADLNSFGLSGLSIFSRVELEAGMITDVVSQLSQYTKRVVDIYVPQITSINPISEGVALDCEKHPNGLSAPQMNSLYTQTQSNLRSLSTPVETANCTCFVSILPSLEQLVDSFNTIKKRCTHYPKNSLDTNSIRPSDSYPRFSKAKKADLPTCLTRPTGSANSLLSPSTTFTPGDSSICISANSFANFSHCEFQRYQQHPSFPSNGNLSHLDFCNSLHDIPHSELSNPYTLRSTNYHSEANSAFSRRSKNFATIVDSFRDLDTELDELSSEARGFVILILSSFLFMPI</sequence>
<dbReference type="Proteomes" id="UP000784294">
    <property type="component" value="Unassembled WGS sequence"/>
</dbReference>
<dbReference type="EMBL" id="CAAALY010053577">
    <property type="protein sequence ID" value="VEL21881.1"/>
    <property type="molecule type" value="Genomic_DNA"/>
</dbReference>
<comment type="caution">
    <text evidence="1">The sequence shown here is derived from an EMBL/GenBank/DDBJ whole genome shotgun (WGS) entry which is preliminary data.</text>
</comment>
<organism evidence="1 2">
    <name type="scientific">Protopolystoma xenopodis</name>
    <dbReference type="NCBI Taxonomy" id="117903"/>
    <lineage>
        <taxon>Eukaryota</taxon>
        <taxon>Metazoa</taxon>
        <taxon>Spiralia</taxon>
        <taxon>Lophotrochozoa</taxon>
        <taxon>Platyhelminthes</taxon>
        <taxon>Monogenea</taxon>
        <taxon>Polyopisthocotylea</taxon>
        <taxon>Polystomatidea</taxon>
        <taxon>Polystomatidae</taxon>
        <taxon>Protopolystoma</taxon>
    </lineage>
</organism>
<proteinExistence type="predicted"/>
<reference evidence="1" key="1">
    <citation type="submission" date="2018-11" db="EMBL/GenBank/DDBJ databases">
        <authorList>
            <consortium name="Pathogen Informatics"/>
        </authorList>
    </citation>
    <scope>NUCLEOTIDE SEQUENCE</scope>
</reference>
<keyword evidence="2" id="KW-1185">Reference proteome</keyword>
<accession>A0A3S5BWN1</accession>
<dbReference type="AlphaFoldDB" id="A0A3S5BWN1"/>